<accession>A0ABP7MMW2</accession>
<dbReference type="EMBL" id="BAABBN010000007">
    <property type="protein sequence ID" value="GAA3924919.1"/>
    <property type="molecule type" value="Genomic_DNA"/>
</dbReference>
<comment type="caution">
    <text evidence="2">The sequence shown here is derived from an EMBL/GenBank/DDBJ whole genome shotgun (WGS) entry which is preliminary data.</text>
</comment>
<dbReference type="RefSeq" id="WP_344798319.1">
    <property type="nucleotide sequence ID" value="NZ_BAABBN010000007.1"/>
</dbReference>
<proteinExistence type="predicted"/>
<dbReference type="Gene3D" id="3.30.2090.10">
    <property type="entry name" value="Multidrug efflux transporter AcrB TolC docking domain, DN and DC subdomains"/>
    <property type="match status" value="2"/>
</dbReference>
<dbReference type="PANTHER" id="PTHR32063">
    <property type="match status" value="1"/>
</dbReference>
<dbReference type="InterPro" id="IPR027463">
    <property type="entry name" value="AcrB_DN_DC_subdom"/>
</dbReference>
<keyword evidence="1" id="KW-1133">Transmembrane helix</keyword>
<feature type="transmembrane region" description="Helical" evidence="1">
    <location>
        <begin position="329"/>
        <end position="347"/>
    </location>
</feature>
<dbReference type="SUPFAM" id="SSF82714">
    <property type="entry name" value="Multidrug efflux transporter AcrB TolC docking domain, DN and DC subdomains"/>
    <property type="match status" value="2"/>
</dbReference>
<dbReference type="Proteomes" id="UP001501565">
    <property type="component" value="Unassembled WGS sequence"/>
</dbReference>
<dbReference type="SUPFAM" id="SSF82693">
    <property type="entry name" value="Multidrug efflux transporter AcrB pore domain, PN1, PN2, PC1 and PC2 subdomains"/>
    <property type="match status" value="2"/>
</dbReference>
<keyword evidence="1" id="KW-0812">Transmembrane</keyword>
<feature type="transmembrane region" description="Helical" evidence="1">
    <location>
        <begin position="895"/>
        <end position="915"/>
    </location>
</feature>
<feature type="transmembrane region" description="Helical" evidence="1">
    <location>
        <begin position="921"/>
        <end position="945"/>
    </location>
</feature>
<keyword evidence="1" id="KW-0472">Membrane</keyword>
<feature type="transmembrane region" description="Helical" evidence="1">
    <location>
        <begin position="425"/>
        <end position="445"/>
    </location>
</feature>
<protein>
    <submittedName>
        <fullName evidence="2">Efflux RND transporter permease subunit</fullName>
    </submittedName>
</protein>
<dbReference type="InterPro" id="IPR001036">
    <property type="entry name" value="Acrflvin-R"/>
</dbReference>
<dbReference type="SUPFAM" id="SSF82866">
    <property type="entry name" value="Multidrug efflux transporter AcrB transmembrane domain"/>
    <property type="match status" value="2"/>
</dbReference>
<dbReference type="Gene3D" id="1.20.1640.10">
    <property type="entry name" value="Multidrug efflux transporter AcrB transmembrane domain"/>
    <property type="match status" value="2"/>
</dbReference>
<dbReference type="Gene3D" id="3.30.70.1440">
    <property type="entry name" value="Multidrug efflux transporter AcrB pore domain"/>
    <property type="match status" value="1"/>
</dbReference>
<dbReference type="PRINTS" id="PR00702">
    <property type="entry name" value="ACRIFLAVINRP"/>
</dbReference>
<organism evidence="2 3">
    <name type="scientific">Litoribacillus peritrichatus</name>
    <dbReference type="NCBI Taxonomy" id="718191"/>
    <lineage>
        <taxon>Bacteria</taxon>
        <taxon>Pseudomonadati</taxon>
        <taxon>Pseudomonadota</taxon>
        <taxon>Gammaproteobacteria</taxon>
        <taxon>Oceanospirillales</taxon>
        <taxon>Oceanospirillaceae</taxon>
        <taxon>Litoribacillus</taxon>
    </lineage>
</organism>
<feature type="transmembrane region" description="Helical" evidence="1">
    <location>
        <begin position="869"/>
        <end position="888"/>
    </location>
</feature>
<evidence type="ECO:0000256" key="1">
    <source>
        <dbReference type="SAM" id="Phobius"/>
    </source>
</evidence>
<feature type="transmembrane region" description="Helical" evidence="1">
    <location>
        <begin position="999"/>
        <end position="1025"/>
    </location>
</feature>
<evidence type="ECO:0000313" key="3">
    <source>
        <dbReference type="Proteomes" id="UP001501565"/>
    </source>
</evidence>
<dbReference type="Gene3D" id="3.30.70.1320">
    <property type="entry name" value="Multidrug efflux transporter AcrB pore domain like"/>
    <property type="match status" value="1"/>
</dbReference>
<feature type="transmembrane region" description="Helical" evidence="1">
    <location>
        <begin position="457"/>
        <end position="476"/>
    </location>
</feature>
<dbReference type="Pfam" id="PF00873">
    <property type="entry name" value="ACR_tran"/>
    <property type="match status" value="1"/>
</dbReference>
<feature type="transmembrane region" description="Helical" evidence="1">
    <location>
        <begin position="966"/>
        <end position="987"/>
    </location>
</feature>
<gene>
    <name evidence="2" type="ORF">GCM10022277_21000</name>
</gene>
<feature type="transmembrane region" description="Helical" evidence="1">
    <location>
        <begin position="12"/>
        <end position="31"/>
    </location>
</feature>
<name>A0ABP7MMW2_9GAMM</name>
<feature type="transmembrane region" description="Helical" evidence="1">
    <location>
        <begin position="527"/>
        <end position="548"/>
    </location>
</feature>
<dbReference type="Gene3D" id="3.30.70.1430">
    <property type="entry name" value="Multidrug efflux transporter AcrB pore domain"/>
    <property type="match status" value="2"/>
</dbReference>
<sequence>MIAWFARNHVAANLLLVAIVIAGMYSLVRVIPVEVFPSFELETVNVSVSYPAATPEDIETGIANQIEEAIADLPEIDRLTSRSTEGSVVVTAEVRAGEDPQKLLNDIKSRVDALSTLPVEAERPIVERPLIKREVLSLVVSGDLDEKELNQLARQVRDELLRLPGLTQTDLQGIRPYEIGIEVSEDKLREYGLTISDVSNAIQGQSLDLSAGRIRSPSGEILLRAKAQAYYYGQFANIVVKRFEDGAELRLDDIATIDDGFEEDPIFTRFNGKLAAVVNVYRVGDESAIGVSEVVHQYIEDNRYRYPPNIEMGVWDDDSTIVKARVNTLLTNAWQGALLVSILLALFLRPVIAFWVVIGIPVTFMGAMALMPVFGVTINILSLFGFILVLGLVVDDAIVTGENIYSHYTRDPDGLTAAINGTKEVAVPVIFGILTTVVAFMPFLFIDGRLSVLFEQVAFVVIPVLLFSLLESKLILPAHLKHIKQLKDYGGQPPKTVRFQQFFADGMTKFVDNIYRPIVNKALNRRYLTWFSFVCVFFVTITLISEGWTRFVFFPRIQSETAKASLTMQEGTPLLETQLVVQRIEQAAVTLQEKYIDPESGKSIIENILATEGVSRGGGSGQSNVGAVRFEITPPENRTLSIDSATLVREWREAIGPVIGIDQLNFRAEIGRPGDPIDVQLISQDIEALSVVADKIKEKLATYDGVFDISDNLSDGKQELQITLRPEAELLGFNLQQVTRQVREAFYGNEAQRIQRRRDDIRIMVRYPQGERASLADLEELLITTESGAQARFGDIASVKWGRSPAAIYHVDQQRSVNVIADIDKTSVNMTLLTEDLSKYLTDLRSQFPSVGVTLEGEAAEQRDSLSTIVWGGAMVLFAIYALLAIPFGSYSQPFIVMSVIPFSLVGAVFGHWLMGVDLSIMSIMGMMALVGIVVNDSLVLVDFVNRKVKTEGISISAAVRESGAARFRPVILTSLTTFLGLLPLLFETSTQAQFLIPMAISLGFGVLFATFITLILIPCHYLILEDIKDVFRTSVLRREEPQAAQARVAEERTPEGINID</sequence>
<evidence type="ECO:0000313" key="2">
    <source>
        <dbReference type="EMBL" id="GAA3924919.1"/>
    </source>
</evidence>
<reference evidence="3" key="1">
    <citation type="journal article" date="2019" name="Int. J. Syst. Evol. Microbiol.">
        <title>The Global Catalogue of Microorganisms (GCM) 10K type strain sequencing project: providing services to taxonomists for standard genome sequencing and annotation.</title>
        <authorList>
            <consortium name="The Broad Institute Genomics Platform"/>
            <consortium name="The Broad Institute Genome Sequencing Center for Infectious Disease"/>
            <person name="Wu L."/>
            <person name="Ma J."/>
        </authorList>
    </citation>
    <scope>NUCLEOTIDE SEQUENCE [LARGE SCALE GENOMIC DNA]</scope>
    <source>
        <strain evidence="3">JCM 17551</strain>
    </source>
</reference>
<dbReference type="PANTHER" id="PTHR32063:SF33">
    <property type="entry name" value="RND SUPERFAMILY EFFLUX PUMP PERMEASE COMPONENT"/>
    <property type="match status" value="1"/>
</dbReference>
<keyword evidence="3" id="KW-1185">Reference proteome</keyword>